<organism evidence="1">
    <name type="scientific">Clostridium botulinum</name>
    <dbReference type="NCBI Taxonomy" id="1491"/>
    <lineage>
        <taxon>Bacteria</taxon>
        <taxon>Bacillati</taxon>
        <taxon>Bacillota</taxon>
        <taxon>Clostridia</taxon>
        <taxon>Eubacteriales</taxon>
        <taxon>Clostridiaceae</taxon>
        <taxon>Clostridium</taxon>
    </lineage>
</organism>
<dbReference type="AlphaFoldDB" id="A0A6G4CJK7"/>
<dbReference type="EMBL" id="SGKT01000001">
    <property type="protein sequence ID" value="NEZ73808.1"/>
    <property type="molecule type" value="Genomic_DNA"/>
</dbReference>
<comment type="caution">
    <text evidence="1">The sequence shown here is derived from an EMBL/GenBank/DDBJ whole genome shotgun (WGS) entry which is preliminary data.</text>
</comment>
<accession>A0A6G4CJK7</accession>
<reference evidence="1" key="1">
    <citation type="submission" date="2019-02" db="EMBL/GenBank/DDBJ databases">
        <title>Genome sequencing of Clostridium botulinum clinical isolates.</title>
        <authorList>
            <person name="Brunt J."/>
            <person name="Van Vliet A.H.M."/>
            <person name="Stringer S.C."/>
            <person name="Grant K.A."/>
            <person name="Carter A.C."/>
            <person name="Peck M.W."/>
        </authorList>
    </citation>
    <scope>NUCLEOTIDE SEQUENCE</scope>
    <source>
        <strain evidence="1">H114400598</strain>
    </source>
</reference>
<gene>
    <name evidence="1" type="ORF">EXM56_00225</name>
</gene>
<sequence length="61" mass="6881">MSILSGSYIILTRYCILKGDNSNQKFKNLEIFIENSPILFITLISSIGGNFDEFYTGEPTI</sequence>
<name>A0A6G4CJK7_CLOBO</name>
<protein>
    <submittedName>
        <fullName evidence="1">Uncharacterized protein</fullName>
    </submittedName>
</protein>
<evidence type="ECO:0000313" key="1">
    <source>
        <dbReference type="EMBL" id="NEZ73808.1"/>
    </source>
</evidence>
<proteinExistence type="predicted"/>